<evidence type="ECO:0000313" key="2">
    <source>
        <dbReference type="EMBL" id="QCF25989.1"/>
    </source>
</evidence>
<reference evidence="2 3" key="1">
    <citation type="submission" date="2018-07" db="EMBL/GenBank/DDBJ databases">
        <title>Marsedoiliclastica nanhaica gen. nov. sp. nov., a novel marine hydrocarbonoclastic bacterium isolated from an in-situ enriched hydrocarbon-degrading consortium in deep-sea sediment.</title>
        <authorList>
            <person name="Dong C."/>
            <person name="Ma T."/>
            <person name="Liu R."/>
            <person name="Shao Z."/>
        </authorList>
    </citation>
    <scope>NUCLEOTIDE SEQUENCE [LARGE SCALE GENOMIC DNA]</scope>
    <source>
        <strain evidence="3">soil36-7</strain>
    </source>
</reference>
<evidence type="ECO:0000313" key="3">
    <source>
        <dbReference type="Proteomes" id="UP000298049"/>
    </source>
</evidence>
<evidence type="ECO:0000256" key="1">
    <source>
        <dbReference type="SAM" id="MobiDB-lite"/>
    </source>
</evidence>
<organism evidence="2 3">
    <name type="scientific">Hydrocarboniclastica marina</name>
    <dbReference type="NCBI Taxonomy" id="2259620"/>
    <lineage>
        <taxon>Bacteria</taxon>
        <taxon>Pseudomonadati</taxon>
        <taxon>Pseudomonadota</taxon>
        <taxon>Gammaproteobacteria</taxon>
        <taxon>Alteromonadales</taxon>
        <taxon>Alteromonadaceae</taxon>
        <taxon>Hydrocarboniclastica</taxon>
    </lineage>
</organism>
<protein>
    <recommendedName>
        <fullName evidence="4">DUF4332 domain-containing protein</fullName>
    </recommendedName>
</protein>
<dbReference type="Gene3D" id="1.10.150.20">
    <property type="entry name" value="5' to 3' exonuclease, C-terminal subdomain"/>
    <property type="match status" value="1"/>
</dbReference>
<feature type="compositionally biased region" description="Low complexity" evidence="1">
    <location>
        <begin position="151"/>
        <end position="254"/>
    </location>
</feature>
<dbReference type="EMBL" id="CP031093">
    <property type="protein sequence ID" value="QCF25989.1"/>
    <property type="molecule type" value="Genomic_DNA"/>
</dbReference>
<dbReference type="RefSeq" id="WP_136548710.1">
    <property type="nucleotide sequence ID" value="NZ_CP031093.1"/>
</dbReference>
<dbReference type="OrthoDB" id="7059739at2"/>
<dbReference type="KEGG" id="hmi:soil367_08680"/>
<name>A0A4P7XG75_9ALTE</name>
<dbReference type="AlphaFoldDB" id="A0A4P7XG75"/>
<feature type="region of interest" description="Disordered" evidence="1">
    <location>
        <begin position="96"/>
        <end position="262"/>
    </location>
</feature>
<feature type="compositionally biased region" description="Basic and acidic residues" evidence="1">
    <location>
        <begin position="96"/>
        <end position="133"/>
    </location>
</feature>
<dbReference type="Proteomes" id="UP000298049">
    <property type="component" value="Chromosome"/>
</dbReference>
<evidence type="ECO:0008006" key="4">
    <source>
        <dbReference type="Google" id="ProtNLM"/>
    </source>
</evidence>
<accession>A0A4P7XG75</accession>
<keyword evidence="3" id="KW-1185">Reference proteome</keyword>
<sequence length="318" mass="33433">MASKDKSSSSKIRKKINKELEKTSAQIETLISEALRQIDGLQTQIQQPVKKLIADLEKIREREMKRFHDEFERRMTELHDTQDMLLKRLGIKGKSLDQAKKELVKKGSRTADKAPKKAKKKAESVKASTEKKASKAAKSARKVATDQPAGTSRSSTAKAPASSTASRATATTSGRKTAAAKSTGTTSSTAPSRSASARTSVAQSGSASSSGSPRKSGTAAPASSSGAKSQTTATRSTSAAAKPRSSGSGRSASSELGQIKGIGPAIERKLEAGGITRIDQIANPSATEQETLSKVASAKNLENWQQQARTMASTAKSS</sequence>
<gene>
    <name evidence="2" type="ORF">soil367_08680</name>
</gene>
<proteinExistence type="predicted"/>